<dbReference type="KEGG" id="vau:VANGNB10_cI2536"/>
<evidence type="ECO:0000256" key="4">
    <source>
        <dbReference type="PIRSR" id="PIRSR000390-2"/>
    </source>
</evidence>
<feature type="active site" description="Proton acceptor" evidence="3">
    <location>
        <position position="183"/>
    </location>
</feature>
<keyword evidence="6" id="KW-0808">Transferase</keyword>
<dbReference type="Pfam" id="PF01041">
    <property type="entry name" value="DegT_DnrJ_EryC1"/>
    <property type="match status" value="1"/>
</dbReference>
<protein>
    <submittedName>
        <fullName evidence="6">dTDP-4-amino-4,6-dideoxygalactose transaminase</fullName>
        <ecNumber evidence="6">2.6.1.59</ecNumber>
    </submittedName>
</protein>
<dbReference type="GO" id="GO:0000271">
    <property type="term" value="P:polysaccharide biosynthetic process"/>
    <property type="evidence" value="ECO:0007669"/>
    <property type="project" value="TreeGrafter"/>
</dbReference>
<dbReference type="PANTHER" id="PTHR30244">
    <property type="entry name" value="TRANSAMINASE"/>
    <property type="match status" value="1"/>
</dbReference>
<dbReference type="InterPro" id="IPR015421">
    <property type="entry name" value="PyrdxlP-dep_Trfase_major"/>
</dbReference>
<dbReference type="EMBL" id="RDOM01000013">
    <property type="protein sequence ID" value="MBF4271821.1"/>
    <property type="molecule type" value="Genomic_DNA"/>
</dbReference>
<dbReference type="EMBL" id="JAHGUI010000045">
    <property type="protein sequence ID" value="MBT2919422.1"/>
    <property type="molecule type" value="Genomic_DNA"/>
</dbReference>
<dbReference type="InterPro" id="IPR012749">
    <property type="entry name" value="WecE-like"/>
</dbReference>
<dbReference type="CDD" id="cd00616">
    <property type="entry name" value="AHBA_syn"/>
    <property type="match status" value="1"/>
</dbReference>
<dbReference type="SUPFAM" id="SSF53383">
    <property type="entry name" value="PLP-dependent transferases"/>
    <property type="match status" value="1"/>
</dbReference>
<dbReference type="NCBIfam" id="TIGR02379">
    <property type="entry name" value="ECA_wecE"/>
    <property type="match status" value="1"/>
</dbReference>
<proteinExistence type="inferred from homology"/>
<dbReference type="FunFam" id="3.40.640.10:FF:000037">
    <property type="entry name" value="dTDP-4-amino-4,6-dideoxygalactose transaminase"/>
    <property type="match status" value="1"/>
</dbReference>
<evidence type="ECO:0000313" key="9">
    <source>
        <dbReference type="Proteomes" id="UP000722957"/>
    </source>
</evidence>
<reference evidence="7 8" key="1">
    <citation type="journal article" date="2017" name="J. Fish Dis.">
        <title>Comparative assessment of Vibrio virulence in marine fish larvae.</title>
        <authorList>
            <person name="Ronneseth A."/>
            <person name="Castillo D."/>
            <person name="D'Alvise P."/>
            <person name="Tonnesen O."/>
            <person name="Haugland G."/>
            <person name="Grotkjaer T."/>
            <person name="Engell-Sorensen K."/>
            <person name="Norremark L."/>
            <person name="Bergh O."/>
            <person name="Wergeland H.I."/>
            <person name="Gram L."/>
        </authorList>
    </citation>
    <scope>NUCLEOTIDE SEQUENCE [LARGE SCALE GENOMIC DNA]</scope>
    <source>
        <strain evidence="7 8">90-11-286</strain>
    </source>
</reference>
<dbReference type="PIRSF" id="PIRSF000390">
    <property type="entry name" value="PLP_StrS"/>
    <property type="match status" value="1"/>
</dbReference>
<evidence type="ECO:0000313" key="8">
    <source>
        <dbReference type="Proteomes" id="UP000078309"/>
    </source>
</evidence>
<reference evidence="7" key="3">
    <citation type="submission" date="2021-05" db="EMBL/GenBank/DDBJ databases">
        <authorList>
            <person name="Kalatzis P.G."/>
            <person name="Castillo D."/>
            <person name="D'Alvise P."/>
            <person name="Middelboe M."/>
            <person name="Gram L."/>
        </authorList>
    </citation>
    <scope>NUCLEOTIDE SEQUENCE</scope>
    <source>
        <strain evidence="7">90-11-286</strain>
    </source>
</reference>
<dbReference type="GO" id="GO:0030170">
    <property type="term" value="F:pyridoxal phosphate binding"/>
    <property type="evidence" value="ECO:0007669"/>
    <property type="project" value="TreeGrafter"/>
</dbReference>
<accession>A0A191W737</accession>
<evidence type="ECO:0000313" key="6">
    <source>
        <dbReference type="EMBL" id="MBF4271821.1"/>
    </source>
</evidence>
<dbReference type="OrthoDB" id="9804264at2"/>
<evidence type="ECO:0000313" key="7">
    <source>
        <dbReference type="EMBL" id="MBT2919422.1"/>
    </source>
</evidence>
<organism evidence="6 9">
    <name type="scientific">Vibrio anguillarum</name>
    <name type="common">Listonella anguillarum</name>
    <dbReference type="NCBI Taxonomy" id="55601"/>
    <lineage>
        <taxon>Bacteria</taxon>
        <taxon>Pseudomonadati</taxon>
        <taxon>Pseudomonadota</taxon>
        <taxon>Gammaproteobacteria</taxon>
        <taxon>Vibrionales</taxon>
        <taxon>Vibrionaceae</taxon>
        <taxon>Vibrio</taxon>
    </lineage>
</organism>
<evidence type="ECO:0000256" key="2">
    <source>
        <dbReference type="ARBA" id="ARBA00037999"/>
    </source>
</evidence>
<dbReference type="GO" id="GO:0019180">
    <property type="term" value="F:dTDP-4-amino-4,6-dideoxygalactose transaminase activity"/>
    <property type="evidence" value="ECO:0007669"/>
    <property type="project" value="UniProtKB-EC"/>
</dbReference>
<evidence type="ECO:0000256" key="5">
    <source>
        <dbReference type="RuleBase" id="RU004508"/>
    </source>
</evidence>
<dbReference type="NCBIfam" id="NF008687">
    <property type="entry name" value="PRK11706.1"/>
    <property type="match status" value="1"/>
</dbReference>
<gene>
    <name evidence="7" type="primary">rffA</name>
    <name evidence="7" type="synonym">fcnA</name>
    <name evidence="7" type="synonym">wecE</name>
    <name evidence="6" type="ORF">EAY07_07125</name>
    <name evidence="7" type="ORF">PL14_12045</name>
</gene>
<dbReference type="PANTHER" id="PTHR30244:SF34">
    <property type="entry name" value="DTDP-4-AMINO-4,6-DIDEOXYGALACTOSE TRANSAMINASE"/>
    <property type="match status" value="1"/>
</dbReference>
<evidence type="ECO:0000256" key="1">
    <source>
        <dbReference type="ARBA" id="ARBA00022898"/>
    </source>
</evidence>
<name>A0A191W737_VIBAN</name>
<dbReference type="Gene3D" id="3.40.640.10">
    <property type="entry name" value="Type I PLP-dependent aspartate aminotransferase-like (Major domain)"/>
    <property type="match status" value="1"/>
</dbReference>
<comment type="similarity">
    <text evidence="2 5">Belongs to the DegT/DnrJ/EryC1 family.</text>
</comment>
<keyword evidence="6" id="KW-0032">Aminotransferase</keyword>
<feature type="modified residue" description="N6-(pyridoxal phosphate)lysine" evidence="4">
    <location>
        <position position="183"/>
    </location>
</feature>
<sequence length="381" mass="42941">MNFIPFNKPPVTGNELTYIAQAISSPKLSGDGPFAKQCEQWLEEHTHSKKALLTPSCTHALELAALLIDIQPGDEVIMPSFTFVSTANAFVLRGAKIVFVDIRPDTMNIDETKIEAAITTNTKAIVPVHYAGVSCEMDTIMAVANKYKLFVIEDAAQGMMSTYKGQSLGAIGHMATLSFHETKNYTSGGEGGALLINDQRFIQRAEILREKGTNRSLFFKGMVDKYTWVDVGSSMLPSEIQAAYLYAQIEQAKEINHTRLNIWNSYLNAFSKYQADGLIKLPSVPRGCQHNAHMFYIKLSNVDVRDQFINHMKNQSILAVFHYLPLHSTLAGKQFSYFYGEDEYTTQESEKLVRLPLFFNLKEEEIYRVIRVACDFFDKLV</sequence>
<comment type="caution">
    <text evidence="6">The sequence shown here is derived from an EMBL/GenBank/DDBJ whole genome shotgun (WGS) entry which is preliminary data.</text>
</comment>
<dbReference type="InterPro" id="IPR015424">
    <property type="entry name" value="PyrdxlP-dep_Trfase"/>
</dbReference>
<keyword evidence="1 4" id="KW-0663">Pyridoxal phosphate</keyword>
<reference evidence="6 9" key="2">
    <citation type="journal article" date="2021" name="PeerJ">
        <title>Analysis of 44 Vibrio anguillarum genomes reveals high genetic diversity.</title>
        <authorList>
            <person name="Hansen M.J."/>
            <person name="Dalsgaard I."/>
        </authorList>
    </citation>
    <scope>NUCLEOTIDE SEQUENCE [LARGE SCALE GENOMIC DNA]</scope>
    <source>
        <strain evidence="6 9">17-16730-2A</strain>
    </source>
</reference>
<dbReference type="InterPro" id="IPR000653">
    <property type="entry name" value="DegT/StrS_aminotransferase"/>
</dbReference>
<dbReference type="AlphaFoldDB" id="A0A191W737"/>
<dbReference type="EC" id="2.6.1.59" evidence="6"/>
<dbReference type="RefSeq" id="WP_013855736.1">
    <property type="nucleotide sequence ID" value="NZ_CP020534.1"/>
</dbReference>
<dbReference type="Proteomes" id="UP000722957">
    <property type="component" value="Unassembled WGS sequence"/>
</dbReference>
<evidence type="ECO:0000256" key="3">
    <source>
        <dbReference type="PIRSR" id="PIRSR000390-1"/>
    </source>
</evidence>
<dbReference type="Proteomes" id="UP000078309">
    <property type="component" value="Unassembled WGS sequence"/>
</dbReference>